<sequence>MPHQAPLESSVITSTEQYEDALRTVDQLRSYGMKQLEITGAGLRMVDRRNANVARASGVSALSGAALGLALGVFVTLVADTSMTGLVVVFWGLVYGAILGALVGFFKALVHNRPEAPASEVRPTEYEVRCAPADVAVAKKLLSTPPDLHHQEAA</sequence>
<keyword evidence="1" id="KW-0812">Transmembrane</keyword>
<evidence type="ECO:0000256" key="1">
    <source>
        <dbReference type="SAM" id="Phobius"/>
    </source>
</evidence>
<dbReference type="Proteomes" id="UP001500363">
    <property type="component" value="Unassembled WGS sequence"/>
</dbReference>
<feature type="transmembrane region" description="Helical" evidence="1">
    <location>
        <begin position="85"/>
        <end position="106"/>
    </location>
</feature>
<protein>
    <recommendedName>
        <fullName evidence="4">Superfamily III holin-X</fullName>
    </recommendedName>
</protein>
<accession>A0ABP4NFE9</accession>
<keyword evidence="1" id="KW-0472">Membrane</keyword>
<reference evidence="3" key="1">
    <citation type="journal article" date="2019" name="Int. J. Syst. Evol. Microbiol.">
        <title>The Global Catalogue of Microorganisms (GCM) 10K type strain sequencing project: providing services to taxonomists for standard genome sequencing and annotation.</title>
        <authorList>
            <consortium name="The Broad Institute Genomics Platform"/>
            <consortium name="The Broad Institute Genome Sequencing Center for Infectious Disease"/>
            <person name="Wu L."/>
            <person name="Ma J."/>
        </authorList>
    </citation>
    <scope>NUCLEOTIDE SEQUENCE [LARGE SCALE GENOMIC DNA]</scope>
    <source>
        <strain evidence="3">JCM 14303</strain>
    </source>
</reference>
<name>A0ABP4NFE9_9ACTN</name>
<keyword evidence="3" id="KW-1185">Reference proteome</keyword>
<evidence type="ECO:0008006" key="4">
    <source>
        <dbReference type="Google" id="ProtNLM"/>
    </source>
</evidence>
<organism evidence="2 3">
    <name type="scientific">Kribbella lupini</name>
    <dbReference type="NCBI Taxonomy" id="291602"/>
    <lineage>
        <taxon>Bacteria</taxon>
        <taxon>Bacillati</taxon>
        <taxon>Actinomycetota</taxon>
        <taxon>Actinomycetes</taxon>
        <taxon>Propionibacteriales</taxon>
        <taxon>Kribbellaceae</taxon>
        <taxon>Kribbella</taxon>
    </lineage>
</organism>
<feature type="transmembrane region" description="Helical" evidence="1">
    <location>
        <begin position="53"/>
        <end position="79"/>
    </location>
</feature>
<dbReference type="EMBL" id="BAAANC010000006">
    <property type="protein sequence ID" value="GAA1561026.1"/>
    <property type="molecule type" value="Genomic_DNA"/>
</dbReference>
<gene>
    <name evidence="2" type="ORF">GCM10009741_77840</name>
</gene>
<evidence type="ECO:0000313" key="3">
    <source>
        <dbReference type="Proteomes" id="UP001500363"/>
    </source>
</evidence>
<keyword evidence="1" id="KW-1133">Transmembrane helix</keyword>
<comment type="caution">
    <text evidence="2">The sequence shown here is derived from an EMBL/GenBank/DDBJ whole genome shotgun (WGS) entry which is preliminary data.</text>
</comment>
<evidence type="ECO:0000313" key="2">
    <source>
        <dbReference type="EMBL" id="GAA1561026.1"/>
    </source>
</evidence>
<proteinExistence type="predicted"/>